<feature type="transmembrane region" description="Helical" evidence="16">
    <location>
        <begin position="735"/>
        <end position="760"/>
    </location>
</feature>
<dbReference type="Pfam" id="PF16414">
    <property type="entry name" value="NPC1_N"/>
    <property type="match status" value="1"/>
</dbReference>
<evidence type="ECO:0000256" key="3">
    <source>
        <dbReference type="ARBA" id="ARBA00022448"/>
    </source>
</evidence>
<keyword evidence="8" id="KW-0445">Lipid transport</keyword>
<evidence type="ECO:0000256" key="10">
    <source>
        <dbReference type="ARBA" id="ARBA00023136"/>
    </source>
</evidence>
<dbReference type="Pfam" id="PF12349">
    <property type="entry name" value="Sterol-sensing"/>
    <property type="match status" value="1"/>
</dbReference>
<feature type="domain" description="SSD" evidence="18">
    <location>
        <begin position="595"/>
        <end position="760"/>
    </location>
</feature>
<dbReference type="FunFam" id="1.20.1640.10:FF:000008">
    <property type="entry name" value="NPC intracellular cholesterol transporter 1"/>
    <property type="match status" value="1"/>
</dbReference>
<keyword evidence="13" id="KW-0325">Glycoprotein</keyword>
<dbReference type="GO" id="GO:0015485">
    <property type="term" value="F:cholesterol binding"/>
    <property type="evidence" value="ECO:0007669"/>
    <property type="project" value="TreeGrafter"/>
</dbReference>
<dbReference type="NCBIfam" id="TIGR00917">
    <property type="entry name" value="2A060601"/>
    <property type="match status" value="1"/>
</dbReference>
<feature type="transmembrane region" description="Helical" evidence="16">
    <location>
        <begin position="596"/>
        <end position="617"/>
    </location>
</feature>
<dbReference type="SUPFAM" id="SSF82866">
    <property type="entry name" value="Multidrug efflux transporter AcrB transmembrane domain"/>
    <property type="match status" value="2"/>
</dbReference>
<dbReference type="GO" id="GO:0030299">
    <property type="term" value="P:intestinal cholesterol absorption"/>
    <property type="evidence" value="ECO:0007669"/>
    <property type="project" value="TreeGrafter"/>
</dbReference>
<reference evidence="20" key="1">
    <citation type="submission" date="2025-08" db="UniProtKB">
        <authorList>
            <consortium name="RefSeq"/>
        </authorList>
    </citation>
    <scope>IDENTIFICATION</scope>
</reference>
<evidence type="ECO:0000256" key="12">
    <source>
        <dbReference type="ARBA" id="ARBA00023166"/>
    </source>
</evidence>
<keyword evidence="4" id="KW-0153">Cholesterol metabolism</keyword>
<evidence type="ECO:0000256" key="16">
    <source>
        <dbReference type="SAM" id="Phobius"/>
    </source>
</evidence>
<dbReference type="InterPro" id="IPR053958">
    <property type="entry name" value="HMGCR/SNAP/NPC1-like_SSD"/>
</dbReference>
<comment type="subcellular location">
    <subcellularLocation>
        <location evidence="1">Endomembrane system</location>
        <topology evidence="1">Multi-pass membrane protein</topology>
    </subcellularLocation>
</comment>
<name>A0AAJ6QKU6_9ACAR</name>
<keyword evidence="19" id="KW-1185">Reference proteome</keyword>
<evidence type="ECO:0000259" key="18">
    <source>
        <dbReference type="PROSITE" id="PS50156"/>
    </source>
</evidence>
<dbReference type="Gene3D" id="1.20.1640.10">
    <property type="entry name" value="Multidrug efflux transporter AcrB transmembrane domain"/>
    <property type="match status" value="2"/>
</dbReference>
<keyword evidence="5 16" id="KW-0812">Transmembrane</keyword>
<feature type="transmembrane region" description="Helical" evidence="16">
    <location>
        <begin position="659"/>
        <end position="681"/>
    </location>
</feature>
<keyword evidence="6 17" id="KW-0732">Signal</keyword>
<evidence type="ECO:0000256" key="14">
    <source>
        <dbReference type="ARBA" id="ARBA00023221"/>
    </source>
</evidence>
<evidence type="ECO:0000256" key="4">
    <source>
        <dbReference type="ARBA" id="ARBA00022548"/>
    </source>
</evidence>
<dbReference type="InterPro" id="IPR000731">
    <property type="entry name" value="SSD"/>
</dbReference>
<comment type="similarity">
    <text evidence="2">Belongs to the patched family.</text>
</comment>
<dbReference type="GO" id="GO:0005886">
    <property type="term" value="C:plasma membrane"/>
    <property type="evidence" value="ECO:0007669"/>
    <property type="project" value="TreeGrafter"/>
</dbReference>
<evidence type="ECO:0000256" key="1">
    <source>
        <dbReference type="ARBA" id="ARBA00004127"/>
    </source>
</evidence>
<evidence type="ECO:0000256" key="7">
    <source>
        <dbReference type="ARBA" id="ARBA00022989"/>
    </source>
</evidence>
<comment type="catalytic activity">
    <reaction evidence="15">
        <text>cholesterol(in) = cholesterol(out)</text>
        <dbReference type="Rhea" id="RHEA:39747"/>
        <dbReference type="ChEBI" id="CHEBI:16113"/>
    </reaction>
</comment>
<feature type="transmembrane region" description="Helical" evidence="16">
    <location>
        <begin position="323"/>
        <end position="347"/>
    </location>
</feature>
<evidence type="ECO:0000256" key="2">
    <source>
        <dbReference type="ARBA" id="ARBA00005585"/>
    </source>
</evidence>
<dbReference type="PANTHER" id="PTHR45727:SF2">
    <property type="entry name" value="NPC INTRACELLULAR CHOLESTEROL TRANSPORTER 1"/>
    <property type="match status" value="1"/>
</dbReference>
<evidence type="ECO:0000256" key="11">
    <source>
        <dbReference type="ARBA" id="ARBA00023157"/>
    </source>
</evidence>
<feature type="transmembrane region" description="Helical" evidence="16">
    <location>
        <begin position="702"/>
        <end position="729"/>
    </location>
</feature>
<evidence type="ECO:0000256" key="6">
    <source>
        <dbReference type="ARBA" id="ARBA00022729"/>
    </source>
</evidence>
<sequence length="1235" mass="136834">MRLVLGSLTLALVAGTTFTAEGPCVFKGQCGTGGSLDLGVPCAIEGEATRTNTLNRTAYDQLVSLCPDFDRPNGEFCCDDSQVGLLVQQFSNMALFLKQCPSCNFNMARIFCHMTCSPRQTDFIEVTAKENATEKSPYGTKKVGRISYYLSEDYIDRTYASCAEVRNPQTGLALKMFCGSYTCSPKNLLLAVGTGGFSPFPMEFEYTAPEGHVLFDHNTTKCSQAPFPGESPCACADCVDVCPPYVVPDDEVPFRIFGQDGYFVLTISLLSVVLAGLALFWICKYSLGFCDALDRDETNLLSSESLQVGAKAPSAMRRGFERLGFLCASRPWTTIAVGAIFCSLFSLGNLNFQVVTDPVQLWSAPTSEARTQREYYGNNLAPFYRIEQVIIVNKGGKPFVYESNRTQQSYEFSPVFRSDFLADLLDLQEKITNLKGTYNNGTANEEVDLQSICFSPLDKKCAIQSVPNWFQNNISIIRENPEKYLDHIVDCVNSPTLVPGQDDLLNIGCLGEYGGPSFYYAALGGYDEDKPLLAPAVVLTFLVNNHAKAEDNERAVAWEQEFIRFMKNFTHPNMTVAFMGESSITSELDVESRSDVSTIAVSYLLMFLYVAVVLGRYKSVATVLLHSQIVLGAMGVFLVLVSVVSSVGIYSLMGIPSTLIIFEVVPFLVLAIGVDNIFILVQAYQRSSRLDGESLEEHVARIVGLVGPSLLLASASEVTCFFLGALTSMPAVRTFALYAALALLIDVLLQITVFVSMLTLDIRRQESGRFDLLCCMKSNSDDTEAFEDSTLFNFMKNVYSPLLRKDYYRFAILVTFLCYLGFSLSVIPHLDVGLDQEISMPRDSYLQDYFRSLKEYLRVGPPAYFVIHDKYNYSDANNQNLIGTFEGAANDSLVNQLIQASRTKEKTFIAAPAMSWIDDYFAWSQECCFENNKTHERCPAENISHGCLKCTGDSDRPPSMTSHIKDFLHDIPDVKCGKGGHAAYSQAIQLVPNAKNLGGVEIGATSFMTYHSILKNSTDFINALRMGRYVAEKIEKRLKESYKGNKDDAEVFPYSIFYVFYEQYLTIWSDVAKHLLISFTGVLLITFLLMKFKVFPTIAIGLTISMIVSDLMGVMYMANVSLNAISLVNLVMCVGISVEFCSHIVKAFIEDDESCPIERAINAVAHTGSSVLSGITFTKFIGVVVLFFAKSQLFVIFYFRMYLAIVLLGSFHGLVFLPVFLATFGSPKSTGRNSN</sequence>
<feature type="transmembrane region" description="Helical" evidence="16">
    <location>
        <begin position="1124"/>
        <end position="1149"/>
    </location>
</feature>
<dbReference type="RefSeq" id="XP_003738183.1">
    <property type="nucleotide sequence ID" value="XM_003738135.2"/>
</dbReference>
<proteinExistence type="inferred from homology"/>
<evidence type="ECO:0000256" key="5">
    <source>
        <dbReference type="ARBA" id="ARBA00022692"/>
    </source>
</evidence>
<evidence type="ECO:0000256" key="9">
    <source>
        <dbReference type="ARBA" id="ARBA00023098"/>
    </source>
</evidence>
<keyword evidence="14" id="KW-0753">Steroid metabolism</keyword>
<dbReference type="PROSITE" id="PS50156">
    <property type="entry name" value="SSD"/>
    <property type="match status" value="1"/>
</dbReference>
<feature type="transmembrane region" description="Helical" evidence="16">
    <location>
        <begin position="629"/>
        <end position="653"/>
    </location>
</feature>
<keyword evidence="10 16" id="KW-0472">Membrane</keyword>
<evidence type="ECO:0000256" key="17">
    <source>
        <dbReference type="SAM" id="SignalP"/>
    </source>
</evidence>
<dbReference type="GO" id="GO:0005319">
    <property type="term" value="F:lipid transporter activity"/>
    <property type="evidence" value="ECO:0007669"/>
    <property type="project" value="InterPro"/>
</dbReference>
<dbReference type="InterPro" id="IPR032190">
    <property type="entry name" value="NPC1_N"/>
</dbReference>
<dbReference type="InterPro" id="IPR004765">
    <property type="entry name" value="NPC1-like"/>
</dbReference>
<dbReference type="GeneID" id="100904835"/>
<evidence type="ECO:0000313" key="20">
    <source>
        <dbReference type="RefSeq" id="XP_003738183.1"/>
    </source>
</evidence>
<evidence type="ECO:0000256" key="13">
    <source>
        <dbReference type="ARBA" id="ARBA00023180"/>
    </source>
</evidence>
<dbReference type="Pfam" id="PF22314">
    <property type="entry name" value="NPC1_MLD"/>
    <property type="match status" value="1"/>
</dbReference>
<evidence type="ECO:0000256" key="15">
    <source>
        <dbReference type="ARBA" id="ARBA00034049"/>
    </source>
</evidence>
<feature type="transmembrane region" description="Helical" evidence="16">
    <location>
        <begin position="1170"/>
        <end position="1189"/>
    </location>
</feature>
<protein>
    <submittedName>
        <fullName evidence="20">NPC intracellular cholesterol transporter 1</fullName>
    </submittedName>
</protein>
<gene>
    <name evidence="20" type="primary">LOC100904835</name>
</gene>
<organism evidence="19 20">
    <name type="scientific">Galendromus occidentalis</name>
    <name type="common">western predatory mite</name>
    <dbReference type="NCBI Taxonomy" id="34638"/>
    <lineage>
        <taxon>Eukaryota</taxon>
        <taxon>Metazoa</taxon>
        <taxon>Ecdysozoa</taxon>
        <taxon>Arthropoda</taxon>
        <taxon>Chelicerata</taxon>
        <taxon>Arachnida</taxon>
        <taxon>Acari</taxon>
        <taxon>Parasitiformes</taxon>
        <taxon>Mesostigmata</taxon>
        <taxon>Gamasina</taxon>
        <taxon>Phytoseioidea</taxon>
        <taxon>Phytoseiidae</taxon>
        <taxon>Typhlodrominae</taxon>
        <taxon>Galendromus</taxon>
    </lineage>
</organism>
<feature type="transmembrane region" description="Helical" evidence="16">
    <location>
        <begin position="1201"/>
        <end position="1224"/>
    </location>
</feature>
<dbReference type="Proteomes" id="UP000694867">
    <property type="component" value="Unplaced"/>
</dbReference>
<dbReference type="GO" id="GO:0012505">
    <property type="term" value="C:endomembrane system"/>
    <property type="evidence" value="ECO:0007669"/>
    <property type="project" value="UniProtKB-SubCell"/>
</dbReference>
<evidence type="ECO:0000313" key="19">
    <source>
        <dbReference type="Proteomes" id="UP000694867"/>
    </source>
</evidence>
<keyword evidence="12" id="KW-1207">Sterol metabolism</keyword>
<evidence type="ECO:0000256" key="8">
    <source>
        <dbReference type="ARBA" id="ARBA00023055"/>
    </source>
</evidence>
<dbReference type="GO" id="GO:0042632">
    <property type="term" value="P:cholesterol homeostasis"/>
    <property type="evidence" value="ECO:0007669"/>
    <property type="project" value="TreeGrafter"/>
</dbReference>
<keyword evidence="9" id="KW-0443">Lipid metabolism</keyword>
<dbReference type="AlphaFoldDB" id="A0AAJ6QKU6"/>
<dbReference type="GO" id="GO:0008203">
    <property type="term" value="P:cholesterol metabolic process"/>
    <property type="evidence" value="ECO:0007669"/>
    <property type="project" value="UniProtKB-KW"/>
</dbReference>
<feature type="signal peptide" evidence="17">
    <location>
        <begin position="1"/>
        <end position="19"/>
    </location>
</feature>
<feature type="transmembrane region" description="Helical" evidence="16">
    <location>
        <begin position="810"/>
        <end position="830"/>
    </location>
</feature>
<accession>A0AAJ6QKU6</accession>
<keyword evidence="7 16" id="KW-1133">Transmembrane helix</keyword>
<keyword evidence="3" id="KW-0813">Transport</keyword>
<feature type="transmembrane region" description="Helical" evidence="16">
    <location>
        <begin position="262"/>
        <end position="283"/>
    </location>
</feature>
<dbReference type="PANTHER" id="PTHR45727">
    <property type="entry name" value="NPC INTRACELLULAR CHOLESTEROL TRANSPORTER 1"/>
    <property type="match status" value="1"/>
</dbReference>
<dbReference type="KEGG" id="goe:100904835"/>
<keyword evidence="11" id="KW-1015">Disulfide bond</keyword>
<feature type="chain" id="PRO_5042610646" evidence="17">
    <location>
        <begin position="20"/>
        <end position="1235"/>
    </location>
</feature>
<dbReference type="InterPro" id="IPR053956">
    <property type="entry name" value="NPC1_MLD"/>
</dbReference>
<dbReference type="GO" id="GO:0015918">
    <property type="term" value="P:sterol transport"/>
    <property type="evidence" value="ECO:0007669"/>
    <property type="project" value="TreeGrafter"/>
</dbReference>